<evidence type="ECO:0000313" key="2">
    <source>
        <dbReference type="EMBL" id="EJT52953.1"/>
    </source>
</evidence>
<feature type="region of interest" description="Disordered" evidence="1">
    <location>
        <begin position="16"/>
        <end position="37"/>
    </location>
</feature>
<comment type="caution">
    <text evidence="2">The sequence shown here is derived from an EMBL/GenBank/DDBJ whole genome shotgun (WGS) entry which is preliminary data.</text>
</comment>
<dbReference type="RefSeq" id="XP_014183914.1">
    <property type="nucleotide sequence ID" value="XM_014328439.1"/>
</dbReference>
<dbReference type="KEGG" id="tasa:A1Q1_00700"/>
<protein>
    <submittedName>
        <fullName evidence="2">Uncharacterized protein</fullName>
    </submittedName>
</protein>
<dbReference type="VEuPathDB" id="FungiDB:A1Q1_00700"/>
<evidence type="ECO:0000313" key="3">
    <source>
        <dbReference type="Proteomes" id="UP000002748"/>
    </source>
</evidence>
<dbReference type="Proteomes" id="UP000002748">
    <property type="component" value="Unassembled WGS sequence"/>
</dbReference>
<dbReference type="GeneID" id="25984214"/>
<dbReference type="EMBL" id="ALBS01000012">
    <property type="protein sequence ID" value="EJT52953.1"/>
    <property type="molecule type" value="Genomic_DNA"/>
</dbReference>
<dbReference type="HOGENOM" id="CLU_1788178_0_0_1"/>
<name>J5RJA8_TRIAS</name>
<reference evidence="2 3" key="1">
    <citation type="journal article" date="2012" name="Eukaryot. Cell">
        <title>Draft genome sequence of CBS 2479, the standard type strain of Trichosporon asahii.</title>
        <authorList>
            <person name="Yang R.Y."/>
            <person name="Li H.T."/>
            <person name="Zhu H."/>
            <person name="Zhou G.P."/>
            <person name="Wang M."/>
            <person name="Wang L."/>
        </authorList>
    </citation>
    <scope>NUCLEOTIDE SEQUENCE [LARGE SCALE GENOMIC DNA]</scope>
    <source>
        <strain evidence="3">ATCC 90039 / CBS 2479 / JCM 2466 / KCTC 7840 / NCYC 2677 / UAMH 7654</strain>
    </source>
</reference>
<sequence>MLPWGQALAPPLLRPITVQRPNNPDNIESDHRGNSLASETNEIGDARLQIAKAITKVRTDIGELRARQAELISVLQQHGSASDHYAASVELETVIKPRISQREAYVVRMEQILDWTYQVEHERNLSGSGPTHLSAALIRERLRLL</sequence>
<organism evidence="2 3">
    <name type="scientific">Trichosporon asahii var. asahii (strain ATCC 90039 / CBS 2479 / JCM 2466 / KCTC 7840 / NBRC 103889/ NCYC 2677 / UAMH 7654)</name>
    <name type="common">Yeast</name>
    <dbReference type="NCBI Taxonomy" id="1186058"/>
    <lineage>
        <taxon>Eukaryota</taxon>
        <taxon>Fungi</taxon>
        <taxon>Dikarya</taxon>
        <taxon>Basidiomycota</taxon>
        <taxon>Agaricomycotina</taxon>
        <taxon>Tremellomycetes</taxon>
        <taxon>Trichosporonales</taxon>
        <taxon>Trichosporonaceae</taxon>
        <taxon>Trichosporon</taxon>
    </lineage>
</organism>
<accession>J5RJA8</accession>
<gene>
    <name evidence="2" type="ORF">A1Q1_00700</name>
</gene>
<evidence type="ECO:0000256" key="1">
    <source>
        <dbReference type="SAM" id="MobiDB-lite"/>
    </source>
</evidence>
<proteinExistence type="predicted"/>
<dbReference type="AlphaFoldDB" id="J5RJA8"/>